<protein>
    <submittedName>
        <fullName evidence="1 2">Uncharacterized protein</fullName>
    </submittedName>
</protein>
<reference evidence="1 2" key="1">
    <citation type="journal article" date="2010" name="Nature">
        <title>Genome sequencing and analysis of the model grass Brachypodium distachyon.</title>
        <authorList>
            <consortium name="International Brachypodium Initiative"/>
        </authorList>
    </citation>
    <scope>NUCLEOTIDE SEQUENCE [LARGE SCALE GENOMIC DNA]</scope>
    <source>
        <strain evidence="1 2">Bd21</strain>
    </source>
</reference>
<dbReference type="EnsemblPlants" id="PNT73532">
    <property type="protein sequence ID" value="PNT73532"/>
    <property type="gene ID" value="BRADI_2g59836v3"/>
</dbReference>
<evidence type="ECO:0000313" key="1">
    <source>
        <dbReference type="EMBL" id="PNT73532.1"/>
    </source>
</evidence>
<dbReference type="EnsemblPlants" id="PNT73530">
    <property type="protein sequence ID" value="PNT73530"/>
    <property type="gene ID" value="BRADI_2g59836v3"/>
</dbReference>
<reference evidence="1" key="2">
    <citation type="submission" date="2017-06" db="EMBL/GenBank/DDBJ databases">
        <title>WGS assembly of Brachypodium distachyon.</title>
        <authorList>
            <consortium name="The International Brachypodium Initiative"/>
            <person name="Lucas S."/>
            <person name="Harmon-Smith M."/>
            <person name="Lail K."/>
            <person name="Tice H."/>
            <person name="Grimwood J."/>
            <person name="Bruce D."/>
            <person name="Barry K."/>
            <person name="Shu S."/>
            <person name="Lindquist E."/>
            <person name="Wang M."/>
            <person name="Pitluck S."/>
            <person name="Vogel J.P."/>
            <person name="Garvin D.F."/>
            <person name="Mockler T.C."/>
            <person name="Schmutz J."/>
            <person name="Rokhsar D."/>
            <person name="Bevan M.W."/>
        </authorList>
    </citation>
    <scope>NUCLEOTIDE SEQUENCE</scope>
    <source>
        <strain evidence="1">Bd21</strain>
    </source>
</reference>
<gene>
    <name evidence="1" type="ORF">BRADI_2g59836v3</name>
</gene>
<name>A0A2K2DGX7_BRADI</name>
<dbReference type="EMBL" id="CM000881">
    <property type="protein sequence ID" value="PNT73530.1"/>
    <property type="molecule type" value="Genomic_DNA"/>
</dbReference>
<keyword evidence="3" id="KW-1185">Reference proteome</keyword>
<evidence type="ECO:0000313" key="2">
    <source>
        <dbReference type="EnsemblPlants" id="PNT73530"/>
    </source>
</evidence>
<dbReference type="InParanoid" id="A0A2K2DGX7"/>
<dbReference type="AlphaFoldDB" id="A0A2K2DGX7"/>
<dbReference type="EMBL" id="CM000881">
    <property type="protein sequence ID" value="PNT73532.1"/>
    <property type="molecule type" value="Genomic_DNA"/>
</dbReference>
<dbReference type="ExpressionAtlas" id="A0A2K2DGX7">
    <property type="expression patterns" value="baseline"/>
</dbReference>
<accession>A0A2K2DGX7</accession>
<dbReference type="Proteomes" id="UP000008810">
    <property type="component" value="Chromosome 2"/>
</dbReference>
<proteinExistence type="predicted"/>
<evidence type="ECO:0000313" key="3">
    <source>
        <dbReference type="Proteomes" id="UP000008810"/>
    </source>
</evidence>
<reference evidence="2" key="3">
    <citation type="submission" date="2018-08" db="UniProtKB">
        <authorList>
            <consortium name="EnsemblPlants"/>
        </authorList>
    </citation>
    <scope>IDENTIFICATION</scope>
    <source>
        <strain evidence="2">cv. Bd21</strain>
    </source>
</reference>
<dbReference type="Gramene" id="PNT73532">
    <property type="protein sequence ID" value="PNT73532"/>
    <property type="gene ID" value="BRADI_2g59836v3"/>
</dbReference>
<organism evidence="1">
    <name type="scientific">Brachypodium distachyon</name>
    <name type="common">Purple false brome</name>
    <name type="synonym">Trachynia distachya</name>
    <dbReference type="NCBI Taxonomy" id="15368"/>
    <lineage>
        <taxon>Eukaryota</taxon>
        <taxon>Viridiplantae</taxon>
        <taxon>Streptophyta</taxon>
        <taxon>Embryophyta</taxon>
        <taxon>Tracheophyta</taxon>
        <taxon>Spermatophyta</taxon>
        <taxon>Magnoliopsida</taxon>
        <taxon>Liliopsida</taxon>
        <taxon>Poales</taxon>
        <taxon>Poaceae</taxon>
        <taxon>BOP clade</taxon>
        <taxon>Pooideae</taxon>
        <taxon>Stipodae</taxon>
        <taxon>Brachypodieae</taxon>
        <taxon>Brachypodium</taxon>
    </lineage>
</organism>
<dbReference type="Gramene" id="PNT73530">
    <property type="protein sequence ID" value="PNT73530"/>
    <property type="gene ID" value="BRADI_2g59836v3"/>
</dbReference>
<sequence length="123" mass="13420">MREGHALAPDRRRTHRIVASRSHSARPHRPRIGSAWRLLGVAAGVDGVCGGCGLGTELAAGVRGGFRSRVWSATAESEPPLMDFSQFRCIWLWIRCVSHLSLSLSLSRSLSLSLTVHTPKPKP</sequence>